<accession>A0ABU1JA68</accession>
<protein>
    <recommendedName>
        <fullName evidence="3 4">Protein NrdI</fullName>
    </recommendedName>
</protein>
<dbReference type="PANTHER" id="PTHR37297">
    <property type="entry name" value="PROTEIN NRDI"/>
    <property type="match status" value="1"/>
</dbReference>
<comment type="similarity">
    <text evidence="2 4">Belongs to the NrdI family.</text>
</comment>
<dbReference type="NCBIfam" id="TIGR00333">
    <property type="entry name" value="nrdI"/>
    <property type="match status" value="1"/>
</dbReference>
<proteinExistence type="inferred from homology"/>
<dbReference type="SUPFAM" id="SSF52218">
    <property type="entry name" value="Flavoproteins"/>
    <property type="match status" value="1"/>
</dbReference>
<dbReference type="Proteomes" id="UP001185069">
    <property type="component" value="Unassembled WGS sequence"/>
</dbReference>
<name>A0ABU1JA68_9MICC</name>
<dbReference type="HAMAP" id="MF_00128">
    <property type="entry name" value="NrdI"/>
    <property type="match status" value="1"/>
</dbReference>
<evidence type="ECO:0000256" key="3">
    <source>
        <dbReference type="ARBA" id="ARBA00020129"/>
    </source>
</evidence>
<evidence type="ECO:0000256" key="4">
    <source>
        <dbReference type="HAMAP-Rule" id="MF_00128"/>
    </source>
</evidence>
<evidence type="ECO:0000313" key="5">
    <source>
        <dbReference type="EMBL" id="MDR6269318.1"/>
    </source>
</evidence>
<dbReference type="PIRSF" id="PIRSF005087">
    <property type="entry name" value="NrdI"/>
    <property type="match status" value="1"/>
</dbReference>
<dbReference type="Pfam" id="PF07972">
    <property type="entry name" value="Flavodoxin_NdrI"/>
    <property type="match status" value="1"/>
</dbReference>
<gene>
    <name evidence="4" type="primary">nrdI</name>
    <name evidence="5" type="ORF">JOE69_001556</name>
</gene>
<comment type="caution">
    <text evidence="5">The sequence shown here is derived from an EMBL/GenBank/DDBJ whole genome shotgun (WGS) entry which is preliminary data.</text>
</comment>
<comment type="function">
    <text evidence="1 4">Probably involved in ribonucleotide reductase function.</text>
</comment>
<dbReference type="PANTHER" id="PTHR37297:SF1">
    <property type="entry name" value="PROTEIN NRDI"/>
    <property type="match status" value="1"/>
</dbReference>
<reference evidence="5 6" key="1">
    <citation type="submission" date="2023-07" db="EMBL/GenBank/DDBJ databases">
        <title>Sequencing the genomes of 1000 actinobacteria strains.</title>
        <authorList>
            <person name="Klenk H.-P."/>
        </authorList>
    </citation>
    <scope>NUCLEOTIDE SEQUENCE [LARGE SCALE GENOMIC DNA]</scope>
    <source>
        <strain evidence="5 6">DSM 14555</strain>
    </source>
</reference>
<sequence length="140" mass="15262">MVNLIYFSSVSENTRRFVDRLSWAAARIPLRPRLEPMLGATEPFVLVTPTYGGGAATGAVPRQVAGFLNLPQNRTLLRGVIASGNTNFGADFCLAGTLISRKCAVPVLYRFELLGTEHDVLAVERGLDAFWAGQPERRVA</sequence>
<keyword evidence="6" id="KW-1185">Reference proteome</keyword>
<evidence type="ECO:0000256" key="2">
    <source>
        <dbReference type="ARBA" id="ARBA00009942"/>
    </source>
</evidence>
<dbReference type="InterPro" id="IPR029039">
    <property type="entry name" value="Flavoprotein-like_sf"/>
</dbReference>
<dbReference type="RefSeq" id="WP_309797539.1">
    <property type="nucleotide sequence ID" value="NZ_BAAAHY010000005.1"/>
</dbReference>
<evidence type="ECO:0000313" key="6">
    <source>
        <dbReference type="Proteomes" id="UP001185069"/>
    </source>
</evidence>
<dbReference type="InterPro" id="IPR020852">
    <property type="entry name" value="RNR_Ib_NrdI_bac"/>
</dbReference>
<dbReference type="Gene3D" id="3.40.50.360">
    <property type="match status" value="1"/>
</dbReference>
<evidence type="ECO:0000256" key="1">
    <source>
        <dbReference type="ARBA" id="ARBA00003999"/>
    </source>
</evidence>
<dbReference type="InterPro" id="IPR004465">
    <property type="entry name" value="RNR_NrdI"/>
</dbReference>
<dbReference type="EMBL" id="JAVDQF010000001">
    <property type="protein sequence ID" value="MDR6269318.1"/>
    <property type="molecule type" value="Genomic_DNA"/>
</dbReference>
<organism evidence="5 6">
    <name type="scientific">Arthrobacter russicus</name>
    <dbReference type="NCBI Taxonomy" id="172040"/>
    <lineage>
        <taxon>Bacteria</taxon>
        <taxon>Bacillati</taxon>
        <taxon>Actinomycetota</taxon>
        <taxon>Actinomycetes</taxon>
        <taxon>Micrococcales</taxon>
        <taxon>Micrococcaceae</taxon>
        <taxon>Arthrobacter</taxon>
    </lineage>
</organism>